<evidence type="ECO:0000259" key="1">
    <source>
        <dbReference type="Pfam" id="PF18765"/>
    </source>
</evidence>
<dbReference type="Gene3D" id="3.30.460.10">
    <property type="entry name" value="Beta Polymerase, domain 2"/>
    <property type="match status" value="1"/>
</dbReference>
<dbReference type="EMBL" id="OR769223">
    <property type="protein sequence ID" value="WQJ53753.1"/>
    <property type="molecule type" value="Genomic_DNA"/>
</dbReference>
<dbReference type="CDD" id="cd05403">
    <property type="entry name" value="NT_KNTase_like"/>
    <property type="match status" value="1"/>
</dbReference>
<dbReference type="Pfam" id="PF18765">
    <property type="entry name" value="Polbeta"/>
    <property type="match status" value="1"/>
</dbReference>
<organism evidence="2 3">
    <name type="scientific">phage Lak_Megaphage_Sonny</name>
    <dbReference type="NCBI Taxonomy" id="3109229"/>
    <lineage>
        <taxon>Viruses</taxon>
        <taxon>Duplodnaviria</taxon>
        <taxon>Heunggongvirae</taxon>
        <taxon>Uroviricota</taxon>
        <taxon>Caudoviricetes</taxon>
        <taxon>Caudoviricetes code 15 clade</taxon>
    </lineage>
</organism>
<dbReference type="Proteomes" id="UP001358193">
    <property type="component" value="Segment"/>
</dbReference>
<name>A0ABZ0Z3L9_9CAUD</name>
<dbReference type="InterPro" id="IPR043519">
    <property type="entry name" value="NT_sf"/>
</dbReference>
<accession>A0ABZ0Z3L9</accession>
<keyword evidence="3" id="KW-1185">Reference proteome</keyword>
<sequence>MNRYIYHNNDIEIQGMWHTATEAEEDAYSYLSNLIDTYELPIHIYKVYVHGSRLNGSSHKDSDLDFAVFYIGNMKEDSVFNIFNEDDFLIEDVLCDFNPIQLNQYENKNKQIESYIKTHNQQITEDACYALSDSGRMTDAFSYEIKPLNTTLSQAGNDAIMLNKNDAFKFFVGDIVKGYCPFDKKWHKGMIKYFYWTTDNAKVPKYAYIQDFNDESTIAVNADNLKSCLSIPDFQFRVQLGPYDNMQYRAIVEKLSKAINTGIQKALILDDENDVSMNYQHKKIVNNSNAISYYVDELLNNFDNEYNYEQIIKYYEETEYKYKIKDFQELRNIFDKIKDIEDTSFEWISNMKDYVSIILEDNTEINFYEKTDKKPLFLKFANDDILDTENEILIYLHDNHYIPKKEYKWQIECVQIQDDEYCINDKNIANKDYSGYKNCLRIQNIVSKDPDTYGNIPAIEYCLNQKVNEYQGYLPSMGQLRLMSDNIDMINYIFKYLNLKEITDLNNDYWWWSSTECSSFSSWFLNDGSTDGYCKVNTDLRIFPLFAVKN</sequence>
<evidence type="ECO:0000313" key="2">
    <source>
        <dbReference type="EMBL" id="WQJ53753.1"/>
    </source>
</evidence>
<dbReference type="InterPro" id="IPR041633">
    <property type="entry name" value="Polbeta"/>
</dbReference>
<reference evidence="2 3" key="1">
    <citation type="submission" date="2023-11" db="EMBL/GenBank/DDBJ databases">
        <authorList>
            <person name="Cook R."/>
            <person name="Crisci M."/>
            <person name="Pye H."/>
            <person name="Adriaenssens E."/>
            <person name="Santini J."/>
        </authorList>
    </citation>
    <scope>NUCLEOTIDE SEQUENCE [LARGE SCALE GENOMIC DNA]</scope>
    <source>
        <strain evidence="2">Lak_Megaphage_Sonny</strain>
    </source>
</reference>
<protein>
    <recommendedName>
        <fullName evidence="1">Polymerase beta nucleotidyltransferase domain-containing protein</fullName>
    </recommendedName>
</protein>
<proteinExistence type="predicted"/>
<dbReference type="SUPFAM" id="SSF81301">
    <property type="entry name" value="Nucleotidyltransferase"/>
    <property type="match status" value="1"/>
</dbReference>
<feature type="domain" description="Polymerase beta nucleotidyltransferase" evidence="1">
    <location>
        <begin position="43"/>
        <end position="125"/>
    </location>
</feature>
<evidence type="ECO:0000313" key="3">
    <source>
        <dbReference type="Proteomes" id="UP001358193"/>
    </source>
</evidence>